<sequence length="227" mass="25820">MGNAREWHVPSIVTVGKTDDATVTEAVKILKEFDESVSPQFPQLLRRQLYTYCGLYVQLQDWDAPDEAAAVARLTGDERLVALDRRLAGVLSPYDPEVENPSGLSLAERFYLWPGERLDDLQQVHAGVIVNRMETSAIPEVSRLFANLDATDFPRKMGTLRRQVFLYQGIYLHIQDFERQDSKEVIGDAWKESDPRFLQIVDDLTPLVPPYDASGGQLATRVYHWAR</sequence>
<keyword evidence="2" id="KW-1185">Reference proteome</keyword>
<dbReference type="InterPro" id="IPR038474">
    <property type="entry name" value="Polyketide_synth_cyclase_sf"/>
</dbReference>
<evidence type="ECO:0000313" key="1">
    <source>
        <dbReference type="EMBL" id="GAA0494682.1"/>
    </source>
</evidence>
<dbReference type="InterPro" id="IPR011008">
    <property type="entry name" value="Dimeric_a/b-barrel"/>
</dbReference>
<accession>A0ABP3L9A5</accession>
<name>A0ABP3L9A5_9ACTN</name>
<dbReference type="SUPFAM" id="SSF54909">
    <property type="entry name" value="Dimeric alpha+beta barrel"/>
    <property type="match status" value="2"/>
</dbReference>
<dbReference type="InterPro" id="IPR006765">
    <property type="entry name" value="Polyketide_synth_cyclase"/>
</dbReference>
<comment type="caution">
    <text evidence="1">The sequence shown here is derived from an EMBL/GenBank/DDBJ whole genome shotgun (WGS) entry which is preliminary data.</text>
</comment>
<reference evidence="2" key="1">
    <citation type="journal article" date="2019" name="Int. J. Syst. Evol. Microbiol.">
        <title>The Global Catalogue of Microorganisms (GCM) 10K type strain sequencing project: providing services to taxonomists for standard genome sequencing and annotation.</title>
        <authorList>
            <consortium name="The Broad Institute Genomics Platform"/>
            <consortium name="The Broad Institute Genome Sequencing Center for Infectious Disease"/>
            <person name="Wu L."/>
            <person name="Ma J."/>
        </authorList>
    </citation>
    <scope>NUCLEOTIDE SEQUENCE [LARGE SCALE GENOMIC DNA]</scope>
    <source>
        <strain evidence="2">JCM 4805</strain>
    </source>
</reference>
<dbReference type="Pfam" id="PF04673">
    <property type="entry name" value="Cyclase_polyket"/>
    <property type="match status" value="2"/>
</dbReference>
<protein>
    <submittedName>
        <fullName evidence="1">Uncharacterized protein</fullName>
    </submittedName>
</protein>
<gene>
    <name evidence="1" type="ORF">GCM10010361_70040</name>
</gene>
<dbReference type="EMBL" id="BAAABY010000054">
    <property type="protein sequence ID" value="GAA0494682.1"/>
    <property type="molecule type" value="Genomic_DNA"/>
</dbReference>
<proteinExistence type="predicted"/>
<dbReference type="Gene3D" id="3.30.70.1090">
    <property type="entry name" value="Dimeric alpha+beta barrel"/>
    <property type="match status" value="2"/>
</dbReference>
<organism evidence="1 2">
    <name type="scientific">Streptomyces olivaceiscleroticus</name>
    <dbReference type="NCBI Taxonomy" id="68245"/>
    <lineage>
        <taxon>Bacteria</taxon>
        <taxon>Bacillati</taxon>
        <taxon>Actinomycetota</taxon>
        <taxon>Actinomycetes</taxon>
        <taxon>Kitasatosporales</taxon>
        <taxon>Streptomycetaceae</taxon>
        <taxon>Streptomyces</taxon>
    </lineage>
</organism>
<evidence type="ECO:0000313" key="2">
    <source>
        <dbReference type="Proteomes" id="UP001500909"/>
    </source>
</evidence>
<dbReference type="Proteomes" id="UP001500909">
    <property type="component" value="Unassembled WGS sequence"/>
</dbReference>